<accession>A0A8S1FDD5</accession>
<reference evidence="2 3" key="1">
    <citation type="submission" date="2020-04" db="EMBL/GenBank/DDBJ databases">
        <authorList>
            <person name="Laetsch R D."/>
            <person name="Stevens L."/>
            <person name="Kumar S."/>
            <person name="Blaxter L. M."/>
        </authorList>
    </citation>
    <scope>NUCLEOTIDE SEQUENCE [LARGE SCALE GENOMIC DNA]</scope>
</reference>
<sequence length="91" mass="9844">MSPGPPAAGGTSPPVHLATTPPAFQTSGRTSGRLRDRSPRLSICSEMRRNREISSPTSPKMLHRGSLTQSESINLSFILLRDGTQFDHLTS</sequence>
<protein>
    <submittedName>
        <fullName evidence="2">Uncharacterized protein</fullName>
    </submittedName>
</protein>
<gene>
    <name evidence="2" type="ORF">CBOVIS_LOCUS12772</name>
</gene>
<evidence type="ECO:0000313" key="2">
    <source>
        <dbReference type="EMBL" id="CAB3411371.1"/>
    </source>
</evidence>
<dbReference type="EMBL" id="CADEPM010000013">
    <property type="protein sequence ID" value="CAB3411371.1"/>
    <property type="molecule type" value="Genomic_DNA"/>
</dbReference>
<proteinExistence type="predicted"/>
<evidence type="ECO:0000313" key="3">
    <source>
        <dbReference type="Proteomes" id="UP000494206"/>
    </source>
</evidence>
<feature type="region of interest" description="Disordered" evidence="1">
    <location>
        <begin position="1"/>
        <end position="67"/>
    </location>
</feature>
<name>A0A8S1FDD5_9PELO</name>
<organism evidence="2 3">
    <name type="scientific">Caenorhabditis bovis</name>
    <dbReference type="NCBI Taxonomy" id="2654633"/>
    <lineage>
        <taxon>Eukaryota</taxon>
        <taxon>Metazoa</taxon>
        <taxon>Ecdysozoa</taxon>
        <taxon>Nematoda</taxon>
        <taxon>Chromadorea</taxon>
        <taxon>Rhabditida</taxon>
        <taxon>Rhabditina</taxon>
        <taxon>Rhabditomorpha</taxon>
        <taxon>Rhabditoidea</taxon>
        <taxon>Rhabditidae</taxon>
        <taxon>Peloderinae</taxon>
        <taxon>Caenorhabditis</taxon>
    </lineage>
</organism>
<evidence type="ECO:0000256" key="1">
    <source>
        <dbReference type="SAM" id="MobiDB-lite"/>
    </source>
</evidence>
<dbReference type="AlphaFoldDB" id="A0A8S1FDD5"/>
<dbReference type="Proteomes" id="UP000494206">
    <property type="component" value="Unassembled WGS sequence"/>
</dbReference>
<keyword evidence="3" id="KW-1185">Reference proteome</keyword>
<comment type="caution">
    <text evidence="2">The sequence shown here is derived from an EMBL/GenBank/DDBJ whole genome shotgun (WGS) entry which is preliminary data.</text>
</comment>